<dbReference type="STRING" id="536979.SAMN04488055_1623"/>
<dbReference type="Pfam" id="PF09471">
    <property type="entry name" value="Peptidase_M64"/>
    <property type="match status" value="1"/>
</dbReference>
<dbReference type="AlphaFoldDB" id="A0A1N6EHW2"/>
<evidence type="ECO:0000313" key="1">
    <source>
        <dbReference type="EMBL" id="SIN82596.1"/>
    </source>
</evidence>
<dbReference type="OrthoDB" id="127762at2"/>
<dbReference type="InterPro" id="IPR019026">
    <property type="entry name" value="Peptidase_M64_IgA"/>
</dbReference>
<keyword evidence="2" id="KW-1185">Reference proteome</keyword>
<protein>
    <submittedName>
        <fullName evidence="1">IgA Peptidase M64</fullName>
    </submittedName>
</protein>
<dbReference type="EMBL" id="FSRA01000001">
    <property type="protein sequence ID" value="SIN82596.1"/>
    <property type="molecule type" value="Genomic_DNA"/>
</dbReference>
<proteinExistence type="predicted"/>
<organism evidence="1 2">
    <name type="scientific">Chitinophaga niabensis</name>
    <dbReference type="NCBI Taxonomy" id="536979"/>
    <lineage>
        <taxon>Bacteria</taxon>
        <taxon>Pseudomonadati</taxon>
        <taxon>Bacteroidota</taxon>
        <taxon>Chitinophagia</taxon>
        <taxon>Chitinophagales</taxon>
        <taxon>Chitinophagaceae</taxon>
        <taxon>Chitinophaga</taxon>
    </lineage>
</organism>
<sequence length="427" mass="46345">MKTLVKGLCVLLILISVRVSGAINIQRNGSLNYTPILNNGPVSVKYDIVFVGDGFTAAQQAAFNTAVDQAVQALRNLQPYGSRMCAFNIWRVNVVSAESGVDHPADGVFVNTELDCRYGNPAAMEAERCVTSSSPAKCYEAGNFAPAADAVFVLVNDTQWGGCAGGLVFSSIAAGFAGIITHELGHKVGGLADEYDCYMCDGSDDNRTYQAAWGEPAAKNLTINTNRATIKWGSFINATTPLPTTSNVPAGVVGLWEGGGYYRFGIYRSQFNCQMRDLNEFCAACNQEMNIILSGKCTACEIDPAGLLCAFLKNLDRFKWINWRCRFRWPIPGCPFCPPDFSRDDIIRVVLEGIDPREFNISVIDATGKVVTMGQGSEKGVELSFSRKSGSKANYFVEVSAKSEASQGKVSTIKTNLFINNKEVAMY</sequence>
<dbReference type="RefSeq" id="WP_074238754.1">
    <property type="nucleotide sequence ID" value="NZ_FSRA01000001.1"/>
</dbReference>
<dbReference type="Proteomes" id="UP000185003">
    <property type="component" value="Unassembled WGS sequence"/>
</dbReference>
<gene>
    <name evidence="1" type="ORF">SAMN04488055_1623</name>
</gene>
<evidence type="ECO:0000313" key="2">
    <source>
        <dbReference type="Proteomes" id="UP000185003"/>
    </source>
</evidence>
<reference evidence="1 2" key="1">
    <citation type="submission" date="2016-11" db="EMBL/GenBank/DDBJ databases">
        <authorList>
            <person name="Jaros S."/>
            <person name="Januszkiewicz K."/>
            <person name="Wedrychowicz H."/>
        </authorList>
    </citation>
    <scope>NUCLEOTIDE SEQUENCE [LARGE SCALE GENOMIC DNA]</scope>
    <source>
        <strain evidence="1 2">DSM 24787</strain>
    </source>
</reference>
<name>A0A1N6EHW2_9BACT</name>
<dbReference type="InterPro" id="IPR024079">
    <property type="entry name" value="MetalloPept_cat_dom_sf"/>
</dbReference>
<accession>A0A1N6EHW2</accession>
<dbReference type="GO" id="GO:0008237">
    <property type="term" value="F:metallopeptidase activity"/>
    <property type="evidence" value="ECO:0007669"/>
    <property type="project" value="InterPro"/>
</dbReference>
<dbReference type="Gene3D" id="3.40.390.10">
    <property type="entry name" value="Collagenase (Catalytic Domain)"/>
    <property type="match status" value="1"/>
</dbReference>